<gene>
    <name evidence="12" type="ORF">EVJ48_01510</name>
</gene>
<dbReference type="PRINTS" id="PR00507">
    <property type="entry name" value="N12N6MTFRASE"/>
</dbReference>
<evidence type="ECO:0000256" key="5">
    <source>
        <dbReference type="ARBA" id="ARBA00022691"/>
    </source>
</evidence>
<comment type="caution">
    <text evidence="12">The sequence shown here is derived from an EMBL/GenBank/DDBJ whole genome shotgun (WGS) entry which is preliminary data.</text>
</comment>
<dbReference type="GO" id="GO:0008170">
    <property type="term" value="F:N-methyltransferase activity"/>
    <property type="evidence" value="ECO:0007669"/>
    <property type="project" value="InterPro"/>
</dbReference>
<evidence type="ECO:0000256" key="7">
    <source>
        <dbReference type="ARBA" id="ARBA00023125"/>
    </source>
</evidence>
<feature type="domain" description="DNA methylase adenine-specific" evidence="11">
    <location>
        <begin position="296"/>
        <end position="597"/>
    </location>
</feature>
<protein>
    <recommendedName>
        <fullName evidence="2">site-specific DNA-methyltransferase (adenine-specific)</fullName>
        <ecNumber evidence="2">2.1.1.72</ecNumber>
    </recommendedName>
</protein>
<comment type="catalytic activity">
    <reaction evidence="8">
        <text>a 2'-deoxyadenosine in DNA + S-adenosyl-L-methionine = an N(6)-methyl-2'-deoxyadenosine in DNA + S-adenosyl-L-homocysteine + H(+)</text>
        <dbReference type="Rhea" id="RHEA:15197"/>
        <dbReference type="Rhea" id="RHEA-COMP:12418"/>
        <dbReference type="Rhea" id="RHEA-COMP:12419"/>
        <dbReference type="ChEBI" id="CHEBI:15378"/>
        <dbReference type="ChEBI" id="CHEBI:57856"/>
        <dbReference type="ChEBI" id="CHEBI:59789"/>
        <dbReference type="ChEBI" id="CHEBI:90615"/>
        <dbReference type="ChEBI" id="CHEBI:90616"/>
        <dbReference type="EC" id="2.1.1.72"/>
    </reaction>
</comment>
<dbReference type="Proteomes" id="UP000322454">
    <property type="component" value="Unassembled WGS sequence"/>
</dbReference>
<comment type="similarity">
    <text evidence="1">Belongs to the type-I restriction system S methylase family.</text>
</comment>
<dbReference type="InterPro" id="IPR029063">
    <property type="entry name" value="SAM-dependent_MTases_sf"/>
</dbReference>
<keyword evidence="4" id="KW-0808">Transferase</keyword>
<dbReference type="GO" id="GO:0003677">
    <property type="term" value="F:DNA binding"/>
    <property type="evidence" value="ECO:0007669"/>
    <property type="project" value="UniProtKB-KW"/>
</dbReference>
<dbReference type="Pfam" id="PF02384">
    <property type="entry name" value="N6_Mtase"/>
    <property type="match status" value="1"/>
</dbReference>
<organism evidence="12 13">
    <name type="scientific">Candidatus Acidulodesulfobacterium acidiphilum</name>
    <dbReference type="NCBI Taxonomy" id="2597224"/>
    <lineage>
        <taxon>Bacteria</taxon>
        <taxon>Deltaproteobacteria</taxon>
        <taxon>Candidatus Acidulodesulfobacterales</taxon>
        <taxon>Candidatus Acidulodesulfobacterium</taxon>
    </lineage>
</organism>
<evidence type="ECO:0000256" key="8">
    <source>
        <dbReference type="ARBA" id="ARBA00047942"/>
    </source>
</evidence>
<sequence>MSEELLQRDLIKNPEKIGGWNFYNIGSTTIKSLKENGIIKNIDYGEKIEKKKVDGLITEGDNVIAIIENKRPSKFKTINQKQKALKQEIEVAQKLTKILIITDTTETIWVNALNGEIIKDENHNDLNYIFNPKDKDIIELINKINNSISETNSTLKSIELINPTELAKQIWQDIWMVSGATPENCLYTFIELFIFKYLSDLGVLQGMFGFYDLIDMYKKNTDEEVLEQYAKIIRPKIKELFKENPIDHTTIINGTIFVSKDQKAVEGYSTVFKKVLYRFRDYKKLENIDYEFKSRLFESFMKQSISKKNWGQFFTPLKVVKAIVRMTDVKEGDKICDPACGVGKFPLEIIANNIDRFYKVINNKIEAKIEIYGFDKGFDTEEQKTIILAKANMLIYFSDLIKKHPNLTKEFSDLFNKSFILKTNSILGTLADDVKEKYDWILTNPPYVTTGSSNLKEEIVKSKLESYYKINAMGVEGLFIEWIIRALKKNGKAFVIIPDGILNRINDKNLRKFITDECVIDAIISLPTKTFFTNIKKTYILAITKKNSSSDIQDTPVFLYLVSNIGESLDIYRFENPEKNDLNEAVDLFNQFKGAKNAFKTNSLRCKTLPIKNFKPEDNWVIDRFWSKKEKIKLGIVEKENKVNILDFSSMLDETSDNLKEFKQEINLLEERKETKLKKVAITDVFNINLGISKYNHKYFSTHQGKYPVYSGQTKNNGEIAKIDSYDYDKEGLTWTIDGYAGRVFYRNGKFSLTTHCGLLTIKEQFKDKLDYEFLKYLLDNELPNYSVGEGNKRLKKTHIEKISIKIPVDKKGEFDLSRQRELAKKYNLIEQIKNELKKDLDKVIDTFVEFS</sequence>
<dbReference type="InterPro" id="IPR044946">
    <property type="entry name" value="Restrct_endonuc_typeI_TRD_sf"/>
</dbReference>
<keyword evidence="5" id="KW-0949">S-adenosyl-L-methionine</keyword>
<reference evidence="12 13" key="1">
    <citation type="submission" date="2019-01" db="EMBL/GenBank/DDBJ databases">
        <title>Insights into ecological role of a new deltaproteobacterial order Candidatus Sinidesulfobacterales (Sva0485) by metagenomics and metatranscriptomics.</title>
        <authorList>
            <person name="Tan S."/>
            <person name="Liu J."/>
            <person name="Fang Y."/>
            <person name="Hedlund B."/>
            <person name="Lian Z.-H."/>
            <person name="Huang L.-Y."/>
            <person name="Li J.-T."/>
            <person name="Huang L.-N."/>
            <person name="Li W.-J."/>
            <person name="Jiang H.-C."/>
            <person name="Dong H.-L."/>
            <person name="Shu W.-S."/>
        </authorList>
    </citation>
    <scope>NUCLEOTIDE SEQUENCE [LARGE SCALE GENOMIC DNA]</scope>
    <source>
        <strain evidence="12">AP4</strain>
    </source>
</reference>
<dbReference type="GO" id="GO:0009307">
    <property type="term" value="P:DNA restriction-modification system"/>
    <property type="evidence" value="ECO:0007669"/>
    <property type="project" value="UniProtKB-KW"/>
</dbReference>
<dbReference type="SUPFAM" id="SSF53335">
    <property type="entry name" value="S-adenosyl-L-methionine-dependent methyltransferases"/>
    <property type="match status" value="1"/>
</dbReference>
<feature type="domain" description="Type I restriction modification DNA specificity" evidence="10">
    <location>
        <begin position="677"/>
        <end position="838"/>
    </location>
</feature>
<dbReference type="Gene3D" id="3.40.50.150">
    <property type="entry name" value="Vaccinia Virus protein VP39"/>
    <property type="match status" value="1"/>
</dbReference>
<dbReference type="GO" id="GO:0032259">
    <property type="term" value="P:methylation"/>
    <property type="evidence" value="ECO:0007669"/>
    <property type="project" value="UniProtKB-KW"/>
</dbReference>
<name>A0A520XGK0_9DELT</name>
<dbReference type="EC" id="2.1.1.72" evidence="2"/>
<dbReference type="InterPro" id="IPR002052">
    <property type="entry name" value="DNA_methylase_N6_adenine_CS"/>
</dbReference>
<keyword evidence="9" id="KW-0175">Coiled coil</keyword>
<dbReference type="PANTHER" id="PTHR42933:SF3">
    <property type="entry name" value="TYPE I RESTRICTION ENZYME MJAVIII METHYLASE SUBUNIT"/>
    <property type="match status" value="1"/>
</dbReference>
<keyword evidence="7" id="KW-0238">DNA-binding</keyword>
<dbReference type="InterPro" id="IPR000055">
    <property type="entry name" value="Restrct_endonuc_typeI_TRD"/>
</dbReference>
<accession>A0A520XGK0</accession>
<evidence type="ECO:0000256" key="4">
    <source>
        <dbReference type="ARBA" id="ARBA00022679"/>
    </source>
</evidence>
<dbReference type="SUPFAM" id="SSF116734">
    <property type="entry name" value="DNA methylase specificity domain"/>
    <property type="match status" value="1"/>
</dbReference>
<evidence type="ECO:0000256" key="6">
    <source>
        <dbReference type="ARBA" id="ARBA00022747"/>
    </source>
</evidence>
<evidence type="ECO:0000313" key="12">
    <source>
        <dbReference type="EMBL" id="RZV40195.1"/>
    </source>
</evidence>
<dbReference type="CDD" id="cd17255">
    <property type="entry name" value="RMtype1_S_Fco49512ORF2615P-TRD2-CR2_like"/>
    <property type="match status" value="1"/>
</dbReference>
<evidence type="ECO:0000313" key="13">
    <source>
        <dbReference type="Proteomes" id="UP000322454"/>
    </source>
</evidence>
<keyword evidence="3 12" id="KW-0489">Methyltransferase</keyword>
<dbReference type="GO" id="GO:0009007">
    <property type="term" value="F:site-specific DNA-methyltransferase (adenine-specific) activity"/>
    <property type="evidence" value="ECO:0007669"/>
    <property type="project" value="UniProtKB-EC"/>
</dbReference>
<dbReference type="InterPro" id="IPR003356">
    <property type="entry name" value="DNA_methylase_A-5"/>
</dbReference>
<evidence type="ECO:0000259" key="11">
    <source>
        <dbReference type="Pfam" id="PF02384"/>
    </source>
</evidence>
<proteinExistence type="inferred from homology"/>
<dbReference type="PROSITE" id="PS00092">
    <property type="entry name" value="N6_MTASE"/>
    <property type="match status" value="1"/>
</dbReference>
<evidence type="ECO:0000256" key="3">
    <source>
        <dbReference type="ARBA" id="ARBA00022603"/>
    </source>
</evidence>
<evidence type="ECO:0000259" key="10">
    <source>
        <dbReference type="Pfam" id="PF01420"/>
    </source>
</evidence>
<keyword evidence="6" id="KW-0680">Restriction system</keyword>
<dbReference type="InterPro" id="IPR051537">
    <property type="entry name" value="DNA_Adenine_Mtase"/>
</dbReference>
<dbReference type="EMBL" id="SHMQ01000002">
    <property type="protein sequence ID" value="RZV40195.1"/>
    <property type="molecule type" value="Genomic_DNA"/>
</dbReference>
<feature type="coiled-coil region" evidence="9">
    <location>
        <begin position="652"/>
        <end position="679"/>
    </location>
</feature>
<evidence type="ECO:0000256" key="1">
    <source>
        <dbReference type="ARBA" id="ARBA00010923"/>
    </source>
</evidence>
<dbReference type="Pfam" id="PF01420">
    <property type="entry name" value="Methylase_S"/>
    <property type="match status" value="1"/>
</dbReference>
<evidence type="ECO:0000256" key="9">
    <source>
        <dbReference type="SAM" id="Coils"/>
    </source>
</evidence>
<dbReference type="PANTHER" id="PTHR42933">
    <property type="entry name" value="SLR6095 PROTEIN"/>
    <property type="match status" value="1"/>
</dbReference>
<dbReference type="AlphaFoldDB" id="A0A520XGK0"/>
<evidence type="ECO:0000256" key="2">
    <source>
        <dbReference type="ARBA" id="ARBA00011900"/>
    </source>
</evidence>
<dbReference type="Gene3D" id="3.90.220.20">
    <property type="entry name" value="DNA methylase specificity domains"/>
    <property type="match status" value="1"/>
</dbReference>